<proteinExistence type="predicted"/>
<keyword evidence="4" id="KW-0460">Magnesium</keyword>
<dbReference type="EMBL" id="JBHSJF010000008">
    <property type="protein sequence ID" value="MFC5069728.1"/>
    <property type="molecule type" value="Genomic_DNA"/>
</dbReference>
<evidence type="ECO:0000256" key="2">
    <source>
        <dbReference type="ARBA" id="ARBA00022723"/>
    </source>
</evidence>
<dbReference type="Pfam" id="PF00293">
    <property type="entry name" value="NUDIX"/>
    <property type="match status" value="1"/>
</dbReference>
<evidence type="ECO:0000256" key="3">
    <source>
        <dbReference type="ARBA" id="ARBA00022801"/>
    </source>
</evidence>
<keyword evidence="2" id="KW-0479">Metal-binding</keyword>
<dbReference type="GO" id="GO:0016787">
    <property type="term" value="F:hydrolase activity"/>
    <property type="evidence" value="ECO:0007669"/>
    <property type="project" value="UniProtKB-KW"/>
</dbReference>
<evidence type="ECO:0000256" key="4">
    <source>
        <dbReference type="ARBA" id="ARBA00022842"/>
    </source>
</evidence>
<dbReference type="PANTHER" id="PTHR12629">
    <property type="entry name" value="DIPHOSPHOINOSITOL POLYPHOSPHATE PHOSPHOHYDROLASE"/>
    <property type="match status" value="1"/>
</dbReference>
<dbReference type="Proteomes" id="UP001595796">
    <property type="component" value="Unassembled WGS sequence"/>
</dbReference>
<dbReference type="RefSeq" id="WP_114956257.1">
    <property type="nucleotide sequence ID" value="NZ_JBHSJF010000008.1"/>
</dbReference>
<sequence length="139" mass="16097">MPEPTPEPLHQIGALPIQKEGGRIRVLLVTTRTTRRWTIPKGWPMKGLKDHEAAAQEALEEAGIEGRIEKDALGTYLYWKRRETHFDLCQVTVYLMKVEKDLNNYREQDEREKRWFEIEEAALLVEPELSSLILGLSGK</sequence>
<dbReference type="PANTHER" id="PTHR12629:SF0">
    <property type="entry name" value="DIPHOSPHOINOSITOL-POLYPHOSPHATE DIPHOSPHATASE"/>
    <property type="match status" value="1"/>
</dbReference>
<dbReference type="SUPFAM" id="SSF55811">
    <property type="entry name" value="Nudix"/>
    <property type="match status" value="1"/>
</dbReference>
<gene>
    <name evidence="6" type="ORF">ACFPFW_17070</name>
</gene>
<protein>
    <submittedName>
        <fullName evidence="6">NUDIX hydrolase</fullName>
    </submittedName>
</protein>
<dbReference type="Gene3D" id="3.90.79.10">
    <property type="entry name" value="Nucleoside Triphosphate Pyrophosphohydrolase"/>
    <property type="match status" value="1"/>
</dbReference>
<comment type="caution">
    <text evidence="6">The sequence shown here is derived from an EMBL/GenBank/DDBJ whole genome shotgun (WGS) entry which is preliminary data.</text>
</comment>
<keyword evidence="3 6" id="KW-0378">Hydrolase</keyword>
<evidence type="ECO:0000256" key="1">
    <source>
        <dbReference type="ARBA" id="ARBA00001946"/>
    </source>
</evidence>
<comment type="cofactor">
    <cofactor evidence="1">
        <name>Mg(2+)</name>
        <dbReference type="ChEBI" id="CHEBI:18420"/>
    </cofactor>
</comment>
<reference evidence="7" key="1">
    <citation type="journal article" date="2019" name="Int. J. Syst. Evol. Microbiol.">
        <title>The Global Catalogue of Microorganisms (GCM) 10K type strain sequencing project: providing services to taxonomists for standard genome sequencing and annotation.</title>
        <authorList>
            <consortium name="The Broad Institute Genomics Platform"/>
            <consortium name="The Broad Institute Genome Sequencing Center for Infectious Disease"/>
            <person name="Wu L."/>
            <person name="Ma J."/>
        </authorList>
    </citation>
    <scope>NUCLEOTIDE SEQUENCE [LARGE SCALE GENOMIC DNA]</scope>
    <source>
        <strain evidence="7">CGMCC 1.16444</strain>
    </source>
</reference>
<dbReference type="CDD" id="cd04666">
    <property type="entry name" value="NUDIX_DIPP2_like_Nudt4"/>
    <property type="match status" value="1"/>
</dbReference>
<name>A0ABV9Z418_9HYPH</name>
<organism evidence="6 7">
    <name type="scientific">Flaviflagellibacter deserti</name>
    <dbReference type="NCBI Taxonomy" id="2267266"/>
    <lineage>
        <taxon>Bacteria</taxon>
        <taxon>Pseudomonadati</taxon>
        <taxon>Pseudomonadota</taxon>
        <taxon>Alphaproteobacteria</taxon>
        <taxon>Hyphomicrobiales</taxon>
        <taxon>Flaviflagellibacter</taxon>
    </lineage>
</organism>
<evidence type="ECO:0000313" key="7">
    <source>
        <dbReference type="Proteomes" id="UP001595796"/>
    </source>
</evidence>
<dbReference type="PROSITE" id="PS51462">
    <property type="entry name" value="NUDIX"/>
    <property type="match status" value="1"/>
</dbReference>
<keyword evidence="7" id="KW-1185">Reference proteome</keyword>
<dbReference type="InterPro" id="IPR047198">
    <property type="entry name" value="DDP-like_NUDIX"/>
</dbReference>
<dbReference type="InterPro" id="IPR000086">
    <property type="entry name" value="NUDIX_hydrolase_dom"/>
</dbReference>
<feature type="domain" description="Nudix hydrolase" evidence="5">
    <location>
        <begin position="8"/>
        <end position="137"/>
    </location>
</feature>
<evidence type="ECO:0000259" key="5">
    <source>
        <dbReference type="PROSITE" id="PS51462"/>
    </source>
</evidence>
<evidence type="ECO:0000313" key="6">
    <source>
        <dbReference type="EMBL" id="MFC5069728.1"/>
    </source>
</evidence>
<dbReference type="InterPro" id="IPR015797">
    <property type="entry name" value="NUDIX_hydrolase-like_dom_sf"/>
</dbReference>
<accession>A0ABV9Z418</accession>